<proteinExistence type="predicted"/>
<keyword evidence="2" id="KW-1185">Reference proteome</keyword>
<protein>
    <submittedName>
        <fullName evidence="1">Uncharacterized protein</fullName>
    </submittedName>
</protein>
<evidence type="ECO:0000313" key="1">
    <source>
        <dbReference type="EMBL" id="KHD25016.1"/>
    </source>
</evidence>
<comment type="caution">
    <text evidence="1">The sequence shown here is derived from an EMBL/GenBank/DDBJ whole genome shotgun (WGS) entry which is preliminary data.</text>
</comment>
<reference evidence="1" key="1">
    <citation type="submission" date="2014-10" db="EMBL/GenBank/DDBJ databases">
        <title>Genome sequencing of Vibrio caribbeanicus T14.</title>
        <authorList>
            <person name="Chan K.-G."/>
            <person name="Mohamad N.I."/>
        </authorList>
    </citation>
    <scope>NUCLEOTIDE SEQUENCE</scope>
    <source>
        <strain evidence="1">T14</strain>
    </source>
</reference>
<accession>A0ACC4NX78</accession>
<organism evidence="1 2">
    <name type="scientific">Vibrio caribbeanicus</name>
    <dbReference type="NCBI Taxonomy" id="701175"/>
    <lineage>
        <taxon>Bacteria</taxon>
        <taxon>Pseudomonadati</taxon>
        <taxon>Pseudomonadota</taxon>
        <taxon>Gammaproteobacteria</taxon>
        <taxon>Vibrionales</taxon>
        <taxon>Vibrionaceae</taxon>
        <taxon>Vibrio</taxon>
    </lineage>
</organism>
<dbReference type="Proteomes" id="UP000030421">
    <property type="component" value="Unassembled WGS sequence"/>
</dbReference>
<evidence type="ECO:0000313" key="2">
    <source>
        <dbReference type="Proteomes" id="UP000030421"/>
    </source>
</evidence>
<gene>
    <name evidence="1" type="ORF">NM09_10255</name>
</gene>
<sequence>MFKVQWFKLGGWRCSPLNAALGAVRSFLVQISNFSLAICSSFSAIWLYLLKFLNHLTRKTCQSLRVASLAFVANLLLVPLAQIASILFVFETRLLADTLL</sequence>
<dbReference type="EMBL" id="JRWR01000007">
    <property type="protein sequence ID" value="KHD25016.1"/>
    <property type="molecule type" value="Genomic_DNA"/>
</dbReference>
<name>A0ACC4NX78_9VIBR</name>